<evidence type="ECO:0000313" key="2">
    <source>
        <dbReference type="EMBL" id="SKA85331.1"/>
    </source>
</evidence>
<protein>
    <recommendedName>
        <fullName evidence="1">DUF5069 domain-containing protein</fullName>
    </recommendedName>
</protein>
<sequence>MNLTQRPPRSPRVRLGGYVLLPRLLDKCRAEIAGTAGEYHYNCPMDRRFMDFAGIDHEALKAEVAKGIGDGEVLAWILKNRQHQHSDWEIAQWSAYRESAAPADNENREFVSQQIANGGGADREDLSTWFDYLDFDDHVTFGGKA</sequence>
<reference evidence="3" key="1">
    <citation type="submission" date="2017-02" db="EMBL/GenBank/DDBJ databases">
        <authorList>
            <person name="Varghese N."/>
            <person name="Submissions S."/>
        </authorList>
    </citation>
    <scope>NUCLEOTIDE SEQUENCE [LARGE SCALE GENOMIC DNA]</scope>
    <source>
        <strain evidence="3">ATCC 700200</strain>
    </source>
</reference>
<name>A0A1T4X8W9_9BACT</name>
<keyword evidence="3" id="KW-1185">Reference proteome</keyword>
<dbReference type="InterPro" id="IPR031849">
    <property type="entry name" value="DUF5069"/>
</dbReference>
<dbReference type="EMBL" id="FUYE01000003">
    <property type="protein sequence ID" value="SKA85331.1"/>
    <property type="molecule type" value="Genomic_DNA"/>
</dbReference>
<evidence type="ECO:0000259" key="1">
    <source>
        <dbReference type="Pfam" id="PF16798"/>
    </source>
</evidence>
<dbReference type="OrthoDB" id="9789697at2"/>
<dbReference type="Pfam" id="PF16798">
    <property type="entry name" value="DUF5069"/>
    <property type="match status" value="1"/>
</dbReference>
<dbReference type="RefSeq" id="WP_078812342.1">
    <property type="nucleotide sequence ID" value="NZ_FUYE01000003.1"/>
</dbReference>
<dbReference type="AlphaFoldDB" id="A0A1T4X8W9"/>
<dbReference type="Proteomes" id="UP000190774">
    <property type="component" value="Unassembled WGS sequence"/>
</dbReference>
<accession>A0A1T4X8W9</accession>
<gene>
    <name evidence="2" type="ORF">SAMN02745166_01134</name>
</gene>
<dbReference type="STRING" id="48467.SAMN02745166_01134"/>
<organism evidence="2 3">
    <name type="scientific">Prosthecobacter debontii</name>
    <dbReference type="NCBI Taxonomy" id="48467"/>
    <lineage>
        <taxon>Bacteria</taxon>
        <taxon>Pseudomonadati</taxon>
        <taxon>Verrucomicrobiota</taxon>
        <taxon>Verrucomicrobiia</taxon>
        <taxon>Verrucomicrobiales</taxon>
        <taxon>Verrucomicrobiaceae</taxon>
        <taxon>Prosthecobacter</taxon>
    </lineage>
</organism>
<proteinExistence type="predicted"/>
<evidence type="ECO:0000313" key="3">
    <source>
        <dbReference type="Proteomes" id="UP000190774"/>
    </source>
</evidence>
<feature type="domain" description="DUF5069" evidence="1">
    <location>
        <begin position="6"/>
        <end position="138"/>
    </location>
</feature>